<protein>
    <recommendedName>
        <fullName evidence="6">dolichyl-phosphooligosaccharide-protein glycotransferase</fullName>
        <ecNumber evidence="6">2.4.99.21</ecNumber>
    </recommendedName>
    <alternativeName>
        <fullName evidence="15">Oligosaccharyl transferase</fullName>
    </alternativeName>
</protein>
<evidence type="ECO:0000256" key="8">
    <source>
        <dbReference type="ARBA" id="ARBA00022679"/>
    </source>
</evidence>
<dbReference type="InterPro" id="IPR003674">
    <property type="entry name" value="Oligo_trans_STT3"/>
</dbReference>
<feature type="transmembrane region" description="Helical" evidence="17">
    <location>
        <begin position="276"/>
        <end position="295"/>
    </location>
</feature>
<dbReference type="GeneID" id="95967145"/>
<feature type="domain" description="Oligosaccharyl transferase STT3 N-terminal" evidence="18">
    <location>
        <begin position="60"/>
        <end position="482"/>
    </location>
</feature>
<dbReference type="Gene3D" id="3.40.50.12610">
    <property type="match status" value="1"/>
</dbReference>
<dbReference type="SUPFAM" id="SSF49464">
    <property type="entry name" value="Carboxypeptidase regulatory domain-like"/>
    <property type="match status" value="2"/>
</dbReference>
<dbReference type="EC" id="2.4.99.21" evidence="6"/>
<comment type="cofactor">
    <cofactor evidence="1">
        <name>Mn(2+)</name>
        <dbReference type="ChEBI" id="CHEBI:29035"/>
    </cofactor>
</comment>
<comment type="subcellular location">
    <subcellularLocation>
        <location evidence="3">Cell membrane</location>
        <topology evidence="3">Multi-pass membrane protein</topology>
    </subcellularLocation>
</comment>
<feature type="transmembrane region" description="Helical" evidence="17">
    <location>
        <begin position="22"/>
        <end position="41"/>
    </location>
</feature>
<keyword evidence="13 17" id="KW-0472">Membrane</keyword>
<comment type="cofactor">
    <cofactor evidence="2">
        <name>Mg(2+)</name>
        <dbReference type="ChEBI" id="CHEBI:18420"/>
    </cofactor>
</comment>
<dbReference type="GO" id="GO:0004576">
    <property type="term" value="F:oligosaccharyl transferase activity"/>
    <property type="evidence" value="ECO:0007669"/>
    <property type="project" value="InterPro"/>
</dbReference>
<dbReference type="GO" id="GO:0046872">
    <property type="term" value="F:metal ion binding"/>
    <property type="evidence" value="ECO:0007669"/>
    <property type="project" value="UniProtKB-KW"/>
</dbReference>
<evidence type="ECO:0000256" key="1">
    <source>
        <dbReference type="ARBA" id="ARBA00001936"/>
    </source>
</evidence>
<organism evidence="19 20">
    <name type="scientific">Oxyplasma meridianum</name>
    <dbReference type="NCBI Taxonomy" id="3073602"/>
    <lineage>
        <taxon>Archaea</taxon>
        <taxon>Methanobacteriati</taxon>
        <taxon>Thermoplasmatota</taxon>
        <taxon>Thermoplasmata</taxon>
        <taxon>Thermoplasmatales</taxon>
        <taxon>Thermoplasmataceae</taxon>
        <taxon>Oxyplasma</taxon>
    </lineage>
</organism>
<sequence length="2113" mass="232154">MELQDNIYKKPVSQKLGDYSEVIVLGILFALYLFLGNYYSWSIVIGGKNLLSSLPTSGGSDPYYNFRVIEYILQYHVQLVYDAALNYPLGSINPRNPFFHWLVVFFAEILSPIFGLNNAAYYVFEELDAVFGALLIIPVYLIGREIFGKKAGLMAAFLYTLMPSNLSSGILSGGRMHTPELIFAFFAVYFFLKAMKHAKKVRIVENQSNLKGYIPSTLNYIRSNRVATIYGLLAGASLGGLMLSWQGYAYIEVIILIYVGIQLIANLILKRPTGYLTYFTILFALIGFAMGFYYYRGVSELAGWYNSEVLMALMIIVFAALINIIGRKPWLLIIPFLVIVVIASLFGLSIFYHSAFERLLSGDGYFIKTRVYSTIAEASAPALGSYIGGFGVAQFFIGIAGLAYMIYFYIKDRKDTSLLILVFSLVSIYMSFEADRFNITAAPAYAIVGGGILIYFARMIKLNDIKRRRVLAQPTIRKALKGNISWLHVVFVFIMVAVLVLPSGLNLVSASVPSSSSAKINSEINSALPSFLQTTNPTNLSDKYVGGYGYGIVNGSTPLSQSFAWLRTQNTNVPFDQRPAYVSWWDYGFQELYQGQHPAVADDFQQGFRATGAILLAQNQSQVLSVLIARVLEGNFANNSNSFSKAVNNDLMKYLGGPTTSLIYNVSKNPASFKKLVLSNQKIYGNYSSVITPANVYFAFIKGYLSAYYPMSTLIPLYSALEGNTGYNIQYVQIDRQLFPSSGTDPGTFYAPSYLTDTPSYSADGEIVPTNYYQIYAENNTGSYFPLNDFPAGETPVNYTIEYAPAFYNTTIYKFMVGYPPSAVRMTSGIPGLTSSTSTYPVLPGWNMSNFEIVYSASLYNPHKNYQAYPNDFSTIPLQQAYLYQKEKKGTVILFPEASQFISAEDPIFAYYPGAVLNGRVTTPSGLPVANVTVTLMDQYGIPKGYVKTNNEGYYNISAVPGNDSLYFSTGKINPVYLYGSNVIKHVNVTVSEMQGERIATSYNASSGLPNYYINENAVVNSSNVSGSVNFVYQQAPDFNSYLNSTSFFNGNVILSNSTYGATYNLSIVDGIYSMHDIPAYNYNVSVYYKGKMYRNVTNLAVTIGSDINFNVPIQMNLVKAEVNINGNPVSNYKVTAKGPSGTYSNITNSHGYANMWVFPGNYTLSASSTLSETNTAKVDFPGWGLNATVNLTAEITGVISGKITNSSGPTSIWFYEEGDVSNYYNITTTGKTYIQELPFGVYTVYANSSGKAFIETVTVNTNTSLNINLQSSNYVTVTSHISGLSFNAYSANYEILSTNSFITTSDLTNRSFTMLIPDGTYSFSAKSIHSGITSYGFSRYIVSGNQTFNLNLNQNNSISMFAFNSQAGSSYTSTTALTSGIGILYADNVPVYFSNISGKGFSQLYFSSSYSSVLRARAYNAFFTGTMYNVTFNASSPTFEYSMSPLLYKVNIVLTNNSKILEKSGEIYLNGNTRTSTSFTDGKASLETIAGIYSISLTTSNMNLAVPDSTVKIYSSSADQNFTINVIPEASIEVLGATNFTIFNSSGAEMVSNVSLPIGEYTVYSNKSMRANITTVNLQENLTLSPRMLTSYTLTYANSLNIASGEFRISSNIGTIYVDAKTALLPAGSYNVSYYNQYSNSSGDFILHGYQNIVLNGSKKVTVPVQSTTFKTSVNILNLYDNSPVKYTYYKLMNHSGNTVASSVTNSYGNISVMITGGNYTLYLMNNASGVGFFGNIYVPSFQQYLNTTIHAKNAALQYISVNVGNRLLNTTNVTITKGISSMTFNTSKKYIMLPFGNYTFSSSYQTSETTYNSTVISVTYETNYTEYVHSTGDIPISLQKQVIQAYILKSSQKTPHAYLNQSFPYNFTITNAGNSAQNITLSSGSTSWLMNFNVSKIYIQPGQSINITANVTEKVPSPAGSDLIPVNVTGNTRVLKENLPVNVQGQALYKVVYSKITVAYGKDINVPFTIVNNGTTAIKVNMTVNSANQSILKYASWNYAFTMNGSNITNITVPFGSSMKLNLTLFPISTAAAYPLSFSFNITGSNNVTYHEPVYVQKPAYVSISPYPIGNGIRANFTGNPSDTLYFGLIIIAVAVVSGLVIAATRGRRKK</sequence>
<evidence type="ECO:0000256" key="3">
    <source>
        <dbReference type="ARBA" id="ARBA00004651"/>
    </source>
</evidence>
<keyword evidence="10" id="KW-0479">Metal-binding</keyword>
<proteinExistence type="inferred from homology"/>
<evidence type="ECO:0000256" key="6">
    <source>
        <dbReference type="ARBA" id="ARBA00012602"/>
    </source>
</evidence>
<feature type="transmembrane region" description="Helical" evidence="17">
    <location>
        <begin position="226"/>
        <end position="243"/>
    </location>
</feature>
<keyword evidence="7 19" id="KW-0328">Glycosyltransferase</keyword>
<feature type="transmembrane region" description="Helical" evidence="17">
    <location>
        <begin position="330"/>
        <end position="352"/>
    </location>
</feature>
<evidence type="ECO:0000256" key="16">
    <source>
        <dbReference type="ARBA" id="ARBA00034066"/>
    </source>
</evidence>
<feature type="transmembrane region" description="Helical" evidence="17">
    <location>
        <begin position="484"/>
        <end position="505"/>
    </location>
</feature>
<feature type="transmembrane region" description="Helical" evidence="17">
    <location>
        <begin position="386"/>
        <end position="409"/>
    </location>
</feature>
<evidence type="ECO:0000256" key="10">
    <source>
        <dbReference type="ARBA" id="ARBA00022723"/>
    </source>
</evidence>
<dbReference type="PANTHER" id="PTHR13872:SF1">
    <property type="entry name" value="DOLICHYL-DIPHOSPHOOLIGOSACCHARIDE--PROTEIN GLYCOSYLTRANSFERASE SUBUNIT STT3B"/>
    <property type="match status" value="1"/>
</dbReference>
<feature type="transmembrane region" description="Helical" evidence="17">
    <location>
        <begin position="416"/>
        <end position="432"/>
    </location>
</feature>
<feature type="transmembrane region" description="Helical" evidence="17">
    <location>
        <begin position="176"/>
        <end position="192"/>
    </location>
</feature>
<comment type="similarity">
    <text evidence="5">Belongs to the STT3 family.</text>
</comment>
<feature type="transmembrane region" description="Helical" evidence="17">
    <location>
        <begin position="301"/>
        <end position="323"/>
    </location>
</feature>
<dbReference type="EMBL" id="CP133772">
    <property type="protein sequence ID" value="WYX99875.1"/>
    <property type="molecule type" value="Genomic_DNA"/>
</dbReference>
<keyword evidence="12 17" id="KW-1133">Transmembrane helix</keyword>
<evidence type="ECO:0000256" key="5">
    <source>
        <dbReference type="ARBA" id="ARBA00010810"/>
    </source>
</evidence>
<feature type="transmembrane region" description="Helical" evidence="17">
    <location>
        <begin position="249"/>
        <end position="269"/>
    </location>
</feature>
<evidence type="ECO:0000256" key="12">
    <source>
        <dbReference type="ARBA" id="ARBA00022989"/>
    </source>
</evidence>
<evidence type="ECO:0000259" key="18">
    <source>
        <dbReference type="Pfam" id="PF02516"/>
    </source>
</evidence>
<dbReference type="KEGG" id="omr:OXIME_000420"/>
<comment type="catalytic activity">
    <reaction evidence="16">
        <text>an archaeal dolichyl phosphooligosaccharide + [protein]-L-asparagine = an archaeal dolichyl phosphate + a glycoprotein with the oligosaccharide chain attached by N-beta-D-glycosyl linkage to a protein L-asparagine.</text>
        <dbReference type="EC" id="2.4.99.21"/>
    </reaction>
</comment>
<keyword evidence="14" id="KW-0464">Manganese</keyword>
<evidence type="ECO:0000256" key="13">
    <source>
        <dbReference type="ARBA" id="ARBA00023136"/>
    </source>
</evidence>
<evidence type="ECO:0000256" key="4">
    <source>
        <dbReference type="ARBA" id="ARBA00004922"/>
    </source>
</evidence>
<evidence type="ECO:0000256" key="7">
    <source>
        <dbReference type="ARBA" id="ARBA00022676"/>
    </source>
</evidence>
<evidence type="ECO:0000256" key="14">
    <source>
        <dbReference type="ARBA" id="ARBA00023211"/>
    </source>
</evidence>
<feature type="transmembrane region" description="Helical" evidence="17">
    <location>
        <begin position="121"/>
        <end position="141"/>
    </location>
</feature>
<feature type="transmembrane region" description="Helical" evidence="17">
    <location>
        <begin position="2087"/>
        <end position="2107"/>
    </location>
</feature>
<dbReference type="PANTHER" id="PTHR13872">
    <property type="entry name" value="DOLICHYL-DIPHOSPHOOLIGOSACCHARIDE--PROTEIN GLYCOSYLTRANSFERASE SUBUNIT"/>
    <property type="match status" value="1"/>
</dbReference>
<evidence type="ECO:0000256" key="15">
    <source>
        <dbReference type="ARBA" id="ARBA00030679"/>
    </source>
</evidence>
<feature type="transmembrane region" description="Helical" evidence="17">
    <location>
        <begin position="98"/>
        <end position="115"/>
    </location>
</feature>
<comment type="pathway">
    <text evidence="4">Protein modification; protein glycosylation.</text>
</comment>
<evidence type="ECO:0000256" key="9">
    <source>
        <dbReference type="ARBA" id="ARBA00022692"/>
    </source>
</evidence>
<evidence type="ECO:0000256" key="17">
    <source>
        <dbReference type="SAM" id="Phobius"/>
    </source>
</evidence>
<keyword evidence="9 17" id="KW-0812">Transmembrane</keyword>
<dbReference type="RefSeq" id="WP_393971834.1">
    <property type="nucleotide sequence ID" value="NZ_CP133772.1"/>
</dbReference>
<evidence type="ECO:0000313" key="20">
    <source>
        <dbReference type="Proteomes" id="UP001451606"/>
    </source>
</evidence>
<dbReference type="InterPro" id="IPR008969">
    <property type="entry name" value="CarboxyPept-like_regulatory"/>
</dbReference>
<keyword evidence="11" id="KW-0460">Magnesium</keyword>
<evidence type="ECO:0000256" key="11">
    <source>
        <dbReference type="ARBA" id="ARBA00022842"/>
    </source>
</evidence>
<gene>
    <name evidence="19" type="ORF">OXIME_000420</name>
</gene>
<dbReference type="Proteomes" id="UP001451606">
    <property type="component" value="Chromosome"/>
</dbReference>
<name>A0AAX4NEG5_9ARCH</name>
<keyword evidence="20" id="KW-1185">Reference proteome</keyword>
<keyword evidence="8 19" id="KW-0808">Transferase</keyword>
<feature type="transmembrane region" description="Helical" evidence="17">
    <location>
        <begin position="444"/>
        <end position="463"/>
    </location>
</feature>
<dbReference type="GO" id="GO:0005886">
    <property type="term" value="C:plasma membrane"/>
    <property type="evidence" value="ECO:0007669"/>
    <property type="project" value="UniProtKB-SubCell"/>
</dbReference>
<dbReference type="Pfam" id="PF02516">
    <property type="entry name" value="STT3"/>
    <property type="match status" value="1"/>
</dbReference>
<reference evidence="19 20" key="1">
    <citation type="submission" date="2023-09" db="EMBL/GenBank/DDBJ databases">
        <authorList>
            <person name="Golyshina O.V."/>
            <person name="Lunev E.A."/>
            <person name="Bargiela R."/>
            <person name="Gaines M.C."/>
            <person name="Daum B."/>
            <person name="Bale N.J."/>
            <person name="Koenen M."/>
            <person name="Sinninghe Damst J.S."/>
            <person name="Yakimov M."/>
            <person name="Golyshin P.N."/>
        </authorList>
    </citation>
    <scope>NUCLEOTIDE SEQUENCE [LARGE SCALE GENOMIC DNA]</scope>
    <source>
        <strain evidence="19 20">M1</strain>
    </source>
</reference>
<evidence type="ECO:0000256" key="2">
    <source>
        <dbReference type="ARBA" id="ARBA00001946"/>
    </source>
</evidence>
<dbReference type="InterPro" id="IPR048307">
    <property type="entry name" value="STT3_N"/>
</dbReference>
<evidence type="ECO:0000313" key="19">
    <source>
        <dbReference type="EMBL" id="WYX99875.1"/>
    </source>
</evidence>
<accession>A0AAX4NEG5</accession>